<dbReference type="VEuPathDB" id="FungiDB:I302_06760"/>
<keyword evidence="5" id="KW-1185">Reference proteome</keyword>
<organism evidence="3">
    <name type="scientific">Kwoniella bestiolae CBS 10118</name>
    <dbReference type="NCBI Taxonomy" id="1296100"/>
    <lineage>
        <taxon>Eukaryota</taxon>
        <taxon>Fungi</taxon>
        <taxon>Dikarya</taxon>
        <taxon>Basidiomycota</taxon>
        <taxon>Agaricomycotina</taxon>
        <taxon>Tremellomycetes</taxon>
        <taxon>Tremellales</taxon>
        <taxon>Cryptococcaceae</taxon>
        <taxon>Kwoniella</taxon>
    </lineage>
</organism>
<reference evidence="4" key="2">
    <citation type="submission" date="2013-07" db="EMBL/GenBank/DDBJ databases">
        <authorList>
            <consortium name="The Broad Institute Genome Sequencing Platform"/>
            <person name="Cuomo C."/>
            <person name="Litvintseva A."/>
            <person name="Chen Y."/>
            <person name="Heitman J."/>
            <person name="Sun S."/>
            <person name="Springer D."/>
            <person name="Dromer F."/>
            <person name="Young S.K."/>
            <person name="Zeng Q."/>
            <person name="Gargeya S."/>
            <person name="Fitzgerald M."/>
            <person name="Abouelleil A."/>
            <person name="Alvarado L."/>
            <person name="Berlin A.M."/>
            <person name="Chapman S.B."/>
            <person name="Dewar J."/>
            <person name="Goldberg J."/>
            <person name="Griggs A."/>
            <person name="Gujja S."/>
            <person name="Hansen M."/>
            <person name="Howarth C."/>
            <person name="Imamovic A."/>
            <person name="Larimer J."/>
            <person name="McCowan C."/>
            <person name="Murphy C."/>
            <person name="Pearson M."/>
            <person name="Priest M."/>
            <person name="Roberts A."/>
            <person name="Saif S."/>
            <person name="Shea T."/>
            <person name="Sykes S."/>
            <person name="Wortman J."/>
            <person name="Nusbaum C."/>
            <person name="Birren B."/>
        </authorList>
    </citation>
    <scope>NUCLEOTIDE SEQUENCE</scope>
    <source>
        <strain evidence="4">CBS 10118</strain>
    </source>
</reference>
<dbReference type="OrthoDB" id="6474464at2759"/>
<feature type="transmembrane region" description="Helical" evidence="2">
    <location>
        <begin position="41"/>
        <end position="58"/>
    </location>
</feature>
<feature type="region of interest" description="Disordered" evidence="1">
    <location>
        <begin position="1"/>
        <end position="21"/>
    </location>
</feature>
<dbReference type="Proteomes" id="UP000092730">
    <property type="component" value="Chromosome 6"/>
</dbReference>
<evidence type="ECO:0000313" key="3">
    <source>
        <dbReference type="EMBL" id="OCF23776.1"/>
    </source>
</evidence>
<dbReference type="EMBL" id="KI894023">
    <property type="protein sequence ID" value="OCF23776.1"/>
    <property type="molecule type" value="Genomic_DNA"/>
</dbReference>
<dbReference type="PANTHER" id="PTHR12224">
    <property type="entry name" value="BETA-1,4-MANNOSYL-GLYCOPROTEIN BETA-1,4-N-ACETYLGLUCOSAMINYL-TRANSFERASE"/>
    <property type="match status" value="1"/>
</dbReference>
<reference evidence="4" key="4">
    <citation type="submission" date="2024-02" db="EMBL/GenBank/DDBJ databases">
        <title>Comparative genomics of Cryptococcus and Kwoniella reveals pathogenesis evolution and contrasting modes of karyotype evolution via chromosome fusion or intercentromeric recombination.</title>
        <authorList>
            <person name="Coelho M.A."/>
            <person name="David-Palma M."/>
            <person name="Shea T."/>
            <person name="Bowers K."/>
            <person name="McGinley-Smith S."/>
            <person name="Mohammad A.W."/>
            <person name="Gnirke A."/>
            <person name="Yurkov A.M."/>
            <person name="Nowrousian M."/>
            <person name="Sun S."/>
            <person name="Cuomo C.A."/>
            <person name="Heitman J."/>
        </authorList>
    </citation>
    <scope>NUCLEOTIDE SEQUENCE</scope>
    <source>
        <strain evidence="4">CBS 10118</strain>
    </source>
</reference>
<keyword evidence="2" id="KW-0472">Membrane</keyword>
<accession>A0A1B9FYC6</accession>
<keyword evidence="2" id="KW-0812">Transmembrane</keyword>
<dbReference type="InterPro" id="IPR006813">
    <property type="entry name" value="Glyco_trans_17"/>
</dbReference>
<keyword evidence="2" id="KW-1133">Transmembrane helix</keyword>
<sequence>MPSSAFDVESGRFKHKRGGSAFTPPSKYGWSWPKKVFKKKITSYLFGITLLLILYAYLSGTLGTWKRDIGYILRPLWDTPEGGWNYITQYPPPGDLKDAEVRRKWCQLHGWDVRTARDPEPPKLIDAILFSSELDMLEIRMREYEPYVSKFLIVESNMTFSGQPKRTYFLDNRHEFDFIPESKIEYHLITDFEANLPVGSFDNEIKQRTKIGNELRNLANSGEIRKGDMIIQSDVDEIISRQTLQLLRTCSSIPSPLHLNVDNYRYTFQFPLNDGGYYRPKIVRYDTIDSLAYNHGRASNDLLGGSGWHCSFCFATISEIRAKMLGYSHNDRVRHKGLLEPKKLRKTVCEGRDPFDMFPEAFTFKDFIAQSGRPRKADSFNHVPIALKESPDKFRYLLDGGCERPE</sequence>
<protein>
    <recommendedName>
        <fullName evidence="6">Beta-1,4-mannosyl-glycoprotein beta-1,4-N-acetylglucosaminyltransferase</fullName>
    </recommendedName>
</protein>
<dbReference type="GO" id="GO:0016020">
    <property type="term" value="C:membrane"/>
    <property type="evidence" value="ECO:0007669"/>
    <property type="project" value="InterPro"/>
</dbReference>
<dbReference type="Pfam" id="PF04724">
    <property type="entry name" value="Glyco_transf_17"/>
    <property type="match status" value="1"/>
</dbReference>
<proteinExistence type="predicted"/>
<dbReference type="EMBL" id="CP144546">
    <property type="protein sequence ID" value="WVW85461.1"/>
    <property type="molecule type" value="Genomic_DNA"/>
</dbReference>
<gene>
    <name evidence="3" type="ORF">I302_06760</name>
    <name evidence="4" type="ORF">I302_107499</name>
</gene>
<dbReference type="AlphaFoldDB" id="A0A1B9FYC6"/>
<dbReference type="STRING" id="1296100.A0A1B9FYC6"/>
<dbReference type="RefSeq" id="XP_019044846.1">
    <property type="nucleotide sequence ID" value="XM_019193369.1"/>
</dbReference>
<evidence type="ECO:0008006" key="6">
    <source>
        <dbReference type="Google" id="ProtNLM"/>
    </source>
</evidence>
<dbReference type="GeneID" id="30211159"/>
<dbReference type="PANTHER" id="PTHR12224:SF0">
    <property type="entry name" value="BETA-1,4-MANNOSYL-GLYCOPROTEIN 4-BETA-N-ACETYLGLUCOSAMINYLTRANSFERASE"/>
    <property type="match status" value="1"/>
</dbReference>
<dbReference type="GO" id="GO:0006044">
    <property type="term" value="P:N-acetylglucosamine metabolic process"/>
    <property type="evidence" value="ECO:0007669"/>
    <property type="project" value="TreeGrafter"/>
</dbReference>
<evidence type="ECO:0000313" key="5">
    <source>
        <dbReference type="Proteomes" id="UP000092730"/>
    </source>
</evidence>
<evidence type="ECO:0000313" key="4">
    <source>
        <dbReference type="EMBL" id="WVW85461.1"/>
    </source>
</evidence>
<dbReference type="GO" id="GO:0003830">
    <property type="term" value="F:beta-1,4-mannosylglycoprotein 4-beta-N-acetylglucosaminyltransferase activity"/>
    <property type="evidence" value="ECO:0007669"/>
    <property type="project" value="InterPro"/>
</dbReference>
<reference evidence="3" key="3">
    <citation type="submission" date="2014-01" db="EMBL/GenBank/DDBJ databases">
        <title>Evolution of pathogenesis and genome organization in the Tremellales.</title>
        <authorList>
            <person name="Cuomo C."/>
            <person name="Litvintseva A."/>
            <person name="Heitman J."/>
            <person name="Chen Y."/>
            <person name="Sun S."/>
            <person name="Springer D."/>
            <person name="Dromer F."/>
            <person name="Young S."/>
            <person name="Zeng Q."/>
            <person name="Chapman S."/>
            <person name="Gujja S."/>
            <person name="Saif S."/>
            <person name="Birren B."/>
        </authorList>
    </citation>
    <scope>NUCLEOTIDE SEQUENCE</scope>
    <source>
        <strain evidence="3">CBS 10118</strain>
    </source>
</reference>
<evidence type="ECO:0000256" key="1">
    <source>
        <dbReference type="SAM" id="MobiDB-lite"/>
    </source>
</evidence>
<reference evidence="3" key="1">
    <citation type="submission" date="2013-07" db="EMBL/GenBank/DDBJ databases">
        <title>The Genome Sequence of Cryptococcus bestiolae CBS10118.</title>
        <authorList>
            <consortium name="The Broad Institute Genome Sequencing Platform"/>
            <person name="Cuomo C."/>
            <person name="Litvintseva A."/>
            <person name="Chen Y."/>
            <person name="Heitman J."/>
            <person name="Sun S."/>
            <person name="Springer D."/>
            <person name="Dromer F."/>
            <person name="Young S.K."/>
            <person name="Zeng Q."/>
            <person name="Gargeya S."/>
            <person name="Fitzgerald M."/>
            <person name="Abouelleil A."/>
            <person name="Alvarado L."/>
            <person name="Berlin A.M."/>
            <person name="Chapman S.B."/>
            <person name="Dewar J."/>
            <person name="Goldberg J."/>
            <person name="Griggs A."/>
            <person name="Gujja S."/>
            <person name="Hansen M."/>
            <person name="Howarth C."/>
            <person name="Imamovic A."/>
            <person name="Larimer J."/>
            <person name="McCowan C."/>
            <person name="Murphy C."/>
            <person name="Pearson M."/>
            <person name="Priest M."/>
            <person name="Roberts A."/>
            <person name="Saif S."/>
            <person name="Shea T."/>
            <person name="Sykes S."/>
            <person name="Wortman J."/>
            <person name="Nusbaum C."/>
            <person name="Birren B."/>
        </authorList>
    </citation>
    <scope>NUCLEOTIDE SEQUENCE [LARGE SCALE GENOMIC DNA]</scope>
    <source>
        <strain evidence="3">CBS 10118</strain>
    </source>
</reference>
<dbReference type="KEGG" id="kbi:30211159"/>
<name>A0A1B9FYC6_9TREE</name>
<evidence type="ECO:0000256" key="2">
    <source>
        <dbReference type="SAM" id="Phobius"/>
    </source>
</evidence>